<organism evidence="1">
    <name type="scientific">marine sediment metagenome</name>
    <dbReference type="NCBI Taxonomy" id="412755"/>
    <lineage>
        <taxon>unclassified sequences</taxon>
        <taxon>metagenomes</taxon>
        <taxon>ecological metagenomes</taxon>
    </lineage>
</organism>
<feature type="non-terminal residue" evidence="1">
    <location>
        <position position="258"/>
    </location>
</feature>
<proteinExistence type="predicted"/>
<reference evidence="1" key="1">
    <citation type="journal article" date="2014" name="Front. Microbiol.">
        <title>High frequency of phylogenetically diverse reductive dehalogenase-homologous genes in deep subseafloor sedimentary metagenomes.</title>
        <authorList>
            <person name="Kawai M."/>
            <person name="Futagami T."/>
            <person name="Toyoda A."/>
            <person name="Takaki Y."/>
            <person name="Nishi S."/>
            <person name="Hori S."/>
            <person name="Arai W."/>
            <person name="Tsubouchi T."/>
            <person name="Morono Y."/>
            <person name="Uchiyama I."/>
            <person name="Ito T."/>
            <person name="Fujiyama A."/>
            <person name="Inagaki F."/>
            <person name="Takami H."/>
        </authorList>
    </citation>
    <scope>NUCLEOTIDE SEQUENCE</scope>
    <source>
        <strain evidence="1">Expedition CK06-06</strain>
    </source>
</reference>
<dbReference type="EMBL" id="BARS01035278">
    <property type="protein sequence ID" value="GAG16745.1"/>
    <property type="molecule type" value="Genomic_DNA"/>
</dbReference>
<dbReference type="AlphaFoldDB" id="X0VEI4"/>
<sequence length="258" mass="29187">ESAEQTVIVASNISLIVDGKLDDKIWQNLEILNLKPAEPAVTDKGAANFRVVLRGNHLCLGSFIPEPGGKVIARSIGHNPIWHRNPPAEDMLIYEMKFIAKSGVESKLRLEINPWGAHRIMRNGELVQETKILIAANVTSEGWEVETAVPLDELNLDESSNRIKINISQSRCQRPVTPFLYWSLPSRDNYIEFFLPRKSNKKPSITAPRFDPPFLGPKDPPLQVGYVQVVPSIDTEWDDLFWKRVPVITLPRDEPNPR</sequence>
<name>X0VEI4_9ZZZZ</name>
<dbReference type="Gene3D" id="2.60.40.1190">
    <property type="match status" value="1"/>
</dbReference>
<feature type="non-terminal residue" evidence="1">
    <location>
        <position position="1"/>
    </location>
</feature>
<gene>
    <name evidence="1" type="ORF">S01H1_54374</name>
</gene>
<accession>X0VEI4</accession>
<protein>
    <submittedName>
        <fullName evidence="1">Uncharacterized protein</fullName>
    </submittedName>
</protein>
<evidence type="ECO:0000313" key="1">
    <source>
        <dbReference type="EMBL" id="GAG16745.1"/>
    </source>
</evidence>
<dbReference type="SUPFAM" id="SSF49344">
    <property type="entry name" value="CBD9-like"/>
    <property type="match status" value="1"/>
</dbReference>
<comment type="caution">
    <text evidence="1">The sequence shown here is derived from an EMBL/GenBank/DDBJ whole genome shotgun (WGS) entry which is preliminary data.</text>
</comment>